<evidence type="ECO:0000259" key="10">
    <source>
        <dbReference type="PROSITE" id="PS51910"/>
    </source>
</evidence>
<reference evidence="11 12" key="1">
    <citation type="submission" date="2014-06" db="EMBL/GenBank/DDBJ databases">
        <title>Evolutionary Origins and Diversification of the Mycorrhizal Mutualists.</title>
        <authorList>
            <consortium name="DOE Joint Genome Institute"/>
            <consortium name="Mycorrhizal Genomics Consortium"/>
            <person name="Kohler A."/>
            <person name="Kuo A."/>
            <person name="Nagy L.G."/>
            <person name="Floudas D."/>
            <person name="Copeland A."/>
            <person name="Barry K.W."/>
            <person name="Cichocki N."/>
            <person name="Veneault-Fourrey C."/>
            <person name="LaButti K."/>
            <person name="Lindquist E.A."/>
            <person name="Lipzen A."/>
            <person name="Lundell T."/>
            <person name="Morin E."/>
            <person name="Murat C."/>
            <person name="Riley R."/>
            <person name="Ohm R."/>
            <person name="Sun H."/>
            <person name="Tunlid A."/>
            <person name="Henrissat B."/>
            <person name="Grigoriev I.V."/>
            <person name="Hibbett D.S."/>
            <person name="Martin F."/>
        </authorList>
    </citation>
    <scope>NUCLEOTIDE SEQUENCE [LARGE SCALE GENOMIC DNA]</scope>
    <source>
        <strain evidence="11 12">SS14</strain>
    </source>
</reference>
<evidence type="ECO:0000313" key="12">
    <source>
        <dbReference type="Proteomes" id="UP000054279"/>
    </source>
</evidence>
<evidence type="ECO:0000256" key="3">
    <source>
        <dbReference type="ARBA" id="ARBA00023024"/>
    </source>
</evidence>
<feature type="non-terminal residue" evidence="11">
    <location>
        <position position="1"/>
    </location>
</feature>
<protein>
    <submittedName>
        <fullName evidence="11">Glycoside hydrolase family 18 protein</fullName>
    </submittedName>
</protein>
<dbReference type="GO" id="GO:0006032">
    <property type="term" value="P:chitin catabolic process"/>
    <property type="evidence" value="ECO:0007669"/>
    <property type="project" value="UniProtKB-KW"/>
</dbReference>
<dbReference type="InterPro" id="IPR017853">
    <property type="entry name" value="GH"/>
</dbReference>
<name>A0A0C9UK22_SPHS4</name>
<dbReference type="PROSITE" id="PS01095">
    <property type="entry name" value="GH18_1"/>
    <property type="match status" value="1"/>
</dbReference>
<evidence type="ECO:0000256" key="1">
    <source>
        <dbReference type="ARBA" id="ARBA00000822"/>
    </source>
</evidence>
<comment type="catalytic activity">
    <reaction evidence="1">
        <text>Random endo-hydrolysis of N-acetyl-beta-D-glucosaminide (1-&gt;4)-beta-linkages in chitin and chitodextrins.</text>
        <dbReference type="EC" id="3.2.1.14"/>
    </reaction>
</comment>
<evidence type="ECO:0000313" key="11">
    <source>
        <dbReference type="EMBL" id="KIJ29237.1"/>
    </source>
</evidence>
<feature type="domain" description="GH18" evidence="10">
    <location>
        <begin position="34"/>
        <end position="243"/>
    </location>
</feature>
<proteinExistence type="inferred from homology"/>
<dbReference type="SUPFAM" id="SSF51445">
    <property type="entry name" value="(Trans)glycosidases"/>
    <property type="match status" value="1"/>
</dbReference>
<dbReference type="InterPro" id="IPR001579">
    <property type="entry name" value="Glyco_hydro_18_chit_AS"/>
</dbReference>
<organism evidence="11 12">
    <name type="scientific">Sphaerobolus stellatus (strain SS14)</name>
    <dbReference type="NCBI Taxonomy" id="990650"/>
    <lineage>
        <taxon>Eukaryota</taxon>
        <taxon>Fungi</taxon>
        <taxon>Dikarya</taxon>
        <taxon>Basidiomycota</taxon>
        <taxon>Agaricomycotina</taxon>
        <taxon>Agaricomycetes</taxon>
        <taxon>Phallomycetidae</taxon>
        <taxon>Geastrales</taxon>
        <taxon>Sphaerobolaceae</taxon>
        <taxon>Sphaerobolus</taxon>
    </lineage>
</organism>
<dbReference type="InterPro" id="IPR001223">
    <property type="entry name" value="Glyco_hydro18_cat"/>
</dbReference>
<keyword evidence="9" id="KW-0732">Signal</keyword>
<evidence type="ECO:0000256" key="4">
    <source>
        <dbReference type="ARBA" id="ARBA00023277"/>
    </source>
</evidence>
<comment type="similarity">
    <text evidence="8">Belongs to the glycosyl hydrolase 18 family.</text>
</comment>
<dbReference type="PROSITE" id="PS51910">
    <property type="entry name" value="GH18_2"/>
    <property type="match status" value="1"/>
</dbReference>
<dbReference type="EMBL" id="KN837287">
    <property type="protein sequence ID" value="KIJ29237.1"/>
    <property type="molecule type" value="Genomic_DNA"/>
</dbReference>
<dbReference type="GO" id="GO:0008843">
    <property type="term" value="F:endochitinase activity"/>
    <property type="evidence" value="ECO:0007669"/>
    <property type="project" value="UniProtKB-EC"/>
</dbReference>
<feature type="signal peptide" evidence="9">
    <location>
        <begin position="1"/>
        <end position="18"/>
    </location>
</feature>
<dbReference type="AlphaFoldDB" id="A0A0C9UK22"/>
<dbReference type="Pfam" id="PF00704">
    <property type="entry name" value="Glyco_hydro_18"/>
    <property type="match status" value="1"/>
</dbReference>
<dbReference type="PANTHER" id="PTHR46476:SF9">
    <property type="entry name" value="GH18 DOMAIN-CONTAINING PROTEIN"/>
    <property type="match status" value="1"/>
</dbReference>
<evidence type="ECO:0000256" key="8">
    <source>
        <dbReference type="RuleBase" id="RU004453"/>
    </source>
</evidence>
<dbReference type="PANTHER" id="PTHR46476">
    <property type="entry name" value="CHITINASE 2-LIKE"/>
    <property type="match status" value="1"/>
</dbReference>
<evidence type="ECO:0000256" key="7">
    <source>
        <dbReference type="RuleBase" id="RU000489"/>
    </source>
</evidence>
<evidence type="ECO:0000256" key="2">
    <source>
        <dbReference type="ARBA" id="ARBA00022801"/>
    </source>
</evidence>
<keyword evidence="6" id="KW-0624">Polysaccharide degradation</keyword>
<dbReference type="GO" id="GO:0000272">
    <property type="term" value="P:polysaccharide catabolic process"/>
    <property type="evidence" value="ECO:0007669"/>
    <property type="project" value="UniProtKB-KW"/>
</dbReference>
<evidence type="ECO:0000256" key="5">
    <source>
        <dbReference type="ARBA" id="ARBA00023295"/>
    </source>
</evidence>
<keyword evidence="4" id="KW-0119">Carbohydrate metabolism</keyword>
<sequence>MSLVCILYALVCLPAVFSAPTIAPRATILGPQPPHFVAYTDESAFGIPAASDLVGYNTLILSFLLASGPADQAGAWTGLSPQQRASLKAGYKANNITLLVSAFGSTESPTTDNNDPTAVAQQMANWVKTWGMDGIDVDYEDFEAVGKGSAVAWLTTFTQVLRDNLPAGEFVITHAPVAPWFGQGQPYAQLNKAVGNLIDWYNVQFYSQGLAYTTCETLIFSSGGDFPGTSVLEIVNSGVPQEK</sequence>
<keyword evidence="12" id="KW-1185">Reference proteome</keyword>
<keyword evidence="2 7" id="KW-0378">Hydrolase</keyword>
<dbReference type="Proteomes" id="UP000054279">
    <property type="component" value="Unassembled WGS sequence"/>
</dbReference>
<feature type="chain" id="PRO_5002221140" evidence="9">
    <location>
        <begin position="19"/>
        <end position="243"/>
    </location>
</feature>
<evidence type="ECO:0000256" key="6">
    <source>
        <dbReference type="ARBA" id="ARBA00023326"/>
    </source>
</evidence>
<dbReference type="CDD" id="cd00598">
    <property type="entry name" value="GH18_chitinase-like"/>
    <property type="match status" value="1"/>
</dbReference>
<keyword evidence="3" id="KW-0146">Chitin degradation</keyword>
<evidence type="ECO:0000256" key="9">
    <source>
        <dbReference type="SAM" id="SignalP"/>
    </source>
</evidence>
<keyword evidence="5 7" id="KW-0326">Glycosidase</keyword>
<accession>A0A0C9UK22</accession>
<dbReference type="Gene3D" id="3.20.20.80">
    <property type="entry name" value="Glycosidases"/>
    <property type="match status" value="1"/>
</dbReference>
<gene>
    <name evidence="11" type="ORF">M422DRAFT_188771</name>
</gene>
<dbReference type="OrthoDB" id="3012298at2759"/>
<dbReference type="HOGENOM" id="CLU_050410_1_0_1"/>